<dbReference type="SUPFAM" id="SSF52200">
    <property type="entry name" value="Toll/Interleukin receptor TIR domain"/>
    <property type="match status" value="1"/>
</dbReference>
<dbReference type="Gene3D" id="2.60.40.10">
    <property type="entry name" value="Immunoglobulins"/>
    <property type="match status" value="1"/>
</dbReference>
<dbReference type="Gene3D" id="3.40.50.10140">
    <property type="entry name" value="Toll/interleukin-1 receptor homology (TIR) domain"/>
    <property type="match status" value="1"/>
</dbReference>
<feature type="transmembrane region" description="Helical" evidence="6">
    <location>
        <begin position="182"/>
        <end position="201"/>
    </location>
</feature>
<keyword evidence="6" id="KW-0812">Transmembrane</keyword>
<keyword evidence="4" id="KW-0969">Cilium</keyword>
<evidence type="ECO:0000256" key="4">
    <source>
        <dbReference type="ARBA" id="ARBA00023069"/>
    </source>
</evidence>
<dbReference type="Pfam" id="PF22544">
    <property type="entry name" value="HYDIN_VesB_CFA65-like_Ig"/>
    <property type="match status" value="1"/>
</dbReference>
<proteinExistence type="predicted"/>
<dbReference type="Gene3D" id="2.40.360.20">
    <property type="match status" value="1"/>
</dbReference>
<keyword evidence="3" id="KW-0963">Cytoplasm</keyword>
<name>A0A558D923_9GAMM</name>
<dbReference type="NCBIfam" id="NF012200">
    <property type="entry name" value="choice_anch_D"/>
    <property type="match status" value="1"/>
</dbReference>
<protein>
    <submittedName>
        <fullName evidence="8">TIR domain-containing protein</fullName>
    </submittedName>
</protein>
<evidence type="ECO:0000256" key="2">
    <source>
        <dbReference type="ARBA" id="ARBA00004496"/>
    </source>
</evidence>
<dbReference type="GO" id="GO:0007165">
    <property type="term" value="P:signal transduction"/>
    <property type="evidence" value="ECO:0007669"/>
    <property type="project" value="InterPro"/>
</dbReference>
<comment type="subcellular location">
    <subcellularLocation>
        <location evidence="1">Cell projection</location>
        <location evidence="1">Cilium</location>
    </subcellularLocation>
    <subcellularLocation>
        <location evidence="2">Cytoplasm</location>
    </subcellularLocation>
</comment>
<evidence type="ECO:0000259" key="7">
    <source>
        <dbReference type="PROSITE" id="PS50104"/>
    </source>
</evidence>
<keyword evidence="6" id="KW-0472">Membrane</keyword>
<dbReference type="GO" id="GO:0005737">
    <property type="term" value="C:cytoplasm"/>
    <property type="evidence" value="ECO:0007669"/>
    <property type="project" value="UniProtKB-SubCell"/>
</dbReference>
<keyword evidence="6" id="KW-1133">Transmembrane helix</keyword>
<dbReference type="Pfam" id="PF13676">
    <property type="entry name" value="TIR_2"/>
    <property type="match status" value="1"/>
</dbReference>
<dbReference type="Proteomes" id="UP000317355">
    <property type="component" value="Unassembled WGS sequence"/>
</dbReference>
<evidence type="ECO:0000313" key="9">
    <source>
        <dbReference type="Proteomes" id="UP000317355"/>
    </source>
</evidence>
<dbReference type="PROSITE" id="PS50104">
    <property type="entry name" value="TIR"/>
    <property type="match status" value="1"/>
</dbReference>
<keyword evidence="5" id="KW-0966">Cell projection</keyword>
<dbReference type="AlphaFoldDB" id="A0A558D923"/>
<reference evidence="8 9" key="1">
    <citation type="submission" date="2019-07" db="EMBL/GenBank/DDBJ databases">
        <title>The pathways for chlorine oxyanion respiration interact through the shared metabolite chlorate.</title>
        <authorList>
            <person name="Barnum T.P."/>
            <person name="Cheng Y."/>
            <person name="Hill K.A."/>
            <person name="Lucas L.N."/>
            <person name="Carlson H.K."/>
            <person name="Coates J.D."/>
        </authorList>
    </citation>
    <scope>NUCLEOTIDE SEQUENCE [LARGE SCALE GENOMIC DNA]</scope>
    <source>
        <strain evidence="8">BK-3</strain>
    </source>
</reference>
<comment type="caution">
    <text evidence="8">The sequence shown here is derived from an EMBL/GenBank/DDBJ whole genome shotgun (WGS) entry which is preliminary data.</text>
</comment>
<evidence type="ECO:0000256" key="5">
    <source>
        <dbReference type="ARBA" id="ARBA00023273"/>
    </source>
</evidence>
<evidence type="ECO:0000256" key="6">
    <source>
        <dbReference type="SAM" id="Phobius"/>
    </source>
</evidence>
<feature type="domain" description="TIR" evidence="7">
    <location>
        <begin position="1"/>
        <end position="144"/>
    </location>
</feature>
<accession>A0A558D923</accession>
<sequence>MDGIFISYRRDDSAGYAGRLYDRLAAHFGAERVFMDVEGIDPGTDFVDAIERAVTSCKVLIVLIGHEWLEIDDGSGHRRLDDPNDFIRIETSTALKRDIRVVPVLLDGALMPRADQLPDELLGLSRRQAIEIRHKQWESSTGNLIDALEKIYLSEGVNAAQPSKTKQSSASKISSEPSNKKWIIFTVLGLVCVIMLGFWFASPTQLKQPVSQQKPKLPPTIAAVKAPATSTLTPPQPSVPDQPVVQGRLEVEPLHIDYGKVMLGSTAQATLTLTNSGNAIIPIPGLLLADEVTNSLSIDHDCADNLSPNESCVVELRFAPSSEGQLDTELKITGPDDSPVTVSLSAIVRALPAVITAAPSSPVVAPEPVPGSVVKPITKPIAPPISKVVIPKILHFTSKVSGKRARLCYEVERAQQLVIEPRPGQLNNLQKDCVIVVLEGTTAFKLVAQSGNQKITDSLVATPEKTAESPPQPVVIPAKPAPDVIIDSKLPNVGDKWIYKIRGRWASSPKHTIEVAVLSVKDNAVQETLTQVDSNARKQLGQRFVRGPVAYVTQSNQMGTEFSPYLYAFDELDANSEWRGIPTPDTNNFWTGWNTQGEADDTETITVPAGTFNALKITLQSSRNSSGSQTEASREPVRVTYRIWYAKEVKRFVKMVRNTISASGQAIDTDTFELVSYQQK</sequence>
<evidence type="ECO:0000256" key="3">
    <source>
        <dbReference type="ARBA" id="ARBA00022490"/>
    </source>
</evidence>
<evidence type="ECO:0000256" key="1">
    <source>
        <dbReference type="ARBA" id="ARBA00004138"/>
    </source>
</evidence>
<evidence type="ECO:0000313" key="8">
    <source>
        <dbReference type="EMBL" id="TVT57519.1"/>
    </source>
</evidence>
<dbReference type="InterPro" id="IPR000157">
    <property type="entry name" value="TIR_dom"/>
</dbReference>
<dbReference type="InterPro" id="IPR013783">
    <property type="entry name" value="Ig-like_fold"/>
</dbReference>
<dbReference type="InterPro" id="IPR053879">
    <property type="entry name" value="HYDIN_VesB_CFA65-like_Ig"/>
</dbReference>
<gene>
    <name evidence="8" type="ORF">FHK82_05825</name>
</gene>
<dbReference type="InterPro" id="IPR035897">
    <property type="entry name" value="Toll_tir_struct_dom_sf"/>
</dbReference>
<organism evidence="8 9">
    <name type="scientific">Sedimenticola thiotaurini</name>
    <dbReference type="NCBI Taxonomy" id="1543721"/>
    <lineage>
        <taxon>Bacteria</taxon>
        <taxon>Pseudomonadati</taxon>
        <taxon>Pseudomonadota</taxon>
        <taxon>Gammaproteobacteria</taxon>
        <taxon>Chromatiales</taxon>
        <taxon>Sedimenticolaceae</taxon>
        <taxon>Sedimenticola</taxon>
    </lineage>
</organism>
<dbReference type="EMBL" id="VMRY01000014">
    <property type="protein sequence ID" value="TVT57519.1"/>
    <property type="molecule type" value="Genomic_DNA"/>
</dbReference>